<dbReference type="PANTHER" id="PTHR22891">
    <property type="entry name" value="EUKARYOTIC TRANSLATION INITIATION FACTOR 2C"/>
    <property type="match status" value="1"/>
</dbReference>
<dbReference type="Gene3D" id="3.40.50.2300">
    <property type="match status" value="1"/>
</dbReference>
<evidence type="ECO:0000256" key="1">
    <source>
        <dbReference type="ARBA" id="ARBA00022491"/>
    </source>
</evidence>
<dbReference type="InterPro" id="IPR032473">
    <property type="entry name" value="Argonaute_Mid_dom"/>
</dbReference>
<dbReference type="Proteomes" id="UP001291623">
    <property type="component" value="Unassembled WGS sequence"/>
</dbReference>
<dbReference type="GO" id="GO:0006325">
    <property type="term" value="P:chromatin organization"/>
    <property type="evidence" value="ECO:0007669"/>
    <property type="project" value="UniProtKB-KW"/>
</dbReference>
<dbReference type="Gene3D" id="3.40.800.20">
    <property type="entry name" value="Histone deacetylase domain"/>
    <property type="match status" value="1"/>
</dbReference>
<proteinExistence type="predicted"/>
<keyword evidence="6" id="KW-1185">Reference proteome</keyword>
<dbReference type="Pfam" id="PF16487">
    <property type="entry name" value="ArgoMid"/>
    <property type="match status" value="1"/>
</dbReference>
<feature type="domain" description="Piwi" evidence="4">
    <location>
        <begin position="146"/>
        <end position="382"/>
    </location>
</feature>
<comment type="caution">
    <text evidence="5">The sequence shown here is derived from an EMBL/GenBank/DDBJ whole genome shotgun (WGS) entry which is preliminary data.</text>
</comment>
<evidence type="ECO:0000259" key="4">
    <source>
        <dbReference type="PROSITE" id="PS50822"/>
    </source>
</evidence>
<dbReference type="Pfam" id="PF16488">
    <property type="entry name" value="ArgoL2"/>
    <property type="match status" value="1"/>
</dbReference>
<dbReference type="AlphaFoldDB" id="A0AAE1QNN9"/>
<dbReference type="InterPro" id="IPR023801">
    <property type="entry name" value="His_deacetylse_dom"/>
</dbReference>
<evidence type="ECO:0000313" key="6">
    <source>
        <dbReference type="Proteomes" id="UP001291623"/>
    </source>
</evidence>
<evidence type="ECO:0000313" key="5">
    <source>
        <dbReference type="EMBL" id="KAK4336526.1"/>
    </source>
</evidence>
<dbReference type="InterPro" id="IPR037138">
    <property type="entry name" value="His_deacetylse_dom_sf"/>
</dbReference>
<dbReference type="InterPro" id="IPR023696">
    <property type="entry name" value="Ureohydrolase_dom_sf"/>
</dbReference>
<name>A0AAE1QNN9_9SOLA</name>
<dbReference type="FunFam" id="3.40.50.2300:FF:000005">
    <property type="entry name" value="Protein argonaute-2"/>
    <property type="match status" value="1"/>
</dbReference>
<reference evidence="5" key="1">
    <citation type="submission" date="2023-12" db="EMBL/GenBank/DDBJ databases">
        <title>Genome assembly of Anisodus tanguticus.</title>
        <authorList>
            <person name="Wang Y.-J."/>
        </authorList>
    </citation>
    <scope>NUCLEOTIDE SEQUENCE</scope>
    <source>
        <strain evidence="5">KB-2021</strain>
        <tissue evidence="5">Leaf</tissue>
    </source>
</reference>
<feature type="region of interest" description="Disordered" evidence="3">
    <location>
        <begin position="502"/>
        <end position="548"/>
    </location>
</feature>
<evidence type="ECO:0000256" key="3">
    <source>
        <dbReference type="SAM" id="MobiDB-lite"/>
    </source>
</evidence>
<protein>
    <recommendedName>
        <fullName evidence="4">Piwi domain-containing protein</fullName>
    </recommendedName>
</protein>
<dbReference type="InterPro" id="IPR032472">
    <property type="entry name" value="ArgoL2"/>
</dbReference>
<dbReference type="SMART" id="SM00950">
    <property type="entry name" value="Piwi"/>
    <property type="match status" value="1"/>
</dbReference>
<dbReference type="EMBL" id="JAVYJV010000131">
    <property type="protein sequence ID" value="KAK4336526.1"/>
    <property type="molecule type" value="Genomic_DNA"/>
</dbReference>
<dbReference type="Pfam" id="PF02171">
    <property type="entry name" value="Piwi"/>
    <property type="match status" value="1"/>
</dbReference>
<dbReference type="InterPro" id="IPR003165">
    <property type="entry name" value="Piwi"/>
</dbReference>
<dbReference type="SUPFAM" id="SSF52768">
    <property type="entry name" value="Arginase/deacetylase"/>
    <property type="match status" value="1"/>
</dbReference>
<dbReference type="Gene3D" id="3.30.420.10">
    <property type="entry name" value="Ribonuclease H-like superfamily/Ribonuclease H"/>
    <property type="match status" value="1"/>
</dbReference>
<keyword evidence="2" id="KW-0156">Chromatin regulator</keyword>
<dbReference type="Pfam" id="PF00850">
    <property type="entry name" value="Hist_deacetyl"/>
    <property type="match status" value="1"/>
</dbReference>
<evidence type="ECO:0000256" key="2">
    <source>
        <dbReference type="ARBA" id="ARBA00022853"/>
    </source>
</evidence>
<accession>A0AAE1QNN9</accession>
<dbReference type="SUPFAM" id="SSF53098">
    <property type="entry name" value="Ribonuclease H-like"/>
    <property type="match status" value="1"/>
</dbReference>
<dbReference type="PROSITE" id="PS50822">
    <property type="entry name" value="PIWI"/>
    <property type="match status" value="1"/>
</dbReference>
<dbReference type="InterPro" id="IPR012337">
    <property type="entry name" value="RNaseH-like_sf"/>
</dbReference>
<keyword evidence="1" id="KW-0678">Repressor</keyword>
<gene>
    <name evidence="5" type="ORF">RND71_044242</name>
</gene>
<sequence length="685" mass="76736">MDAPTRQREIMSLVRSVNYNNEEFVKEYGLKLSTEMDKVEARVLPPPMVQYDCNSFVTPRKGAWDMRDKQFFMGSCIKQWAVICFCPITVVKENSLSIFIDKLIKISAGAGMPILSKPNFCKYTTDAKRVAPIFNFLKRSLKSLQLVVFVLPGKTNLYSEIKRVGDTMFGIATQCVQSKNVNHIKFQALANICLKINVKLGGINSIICPYNRSRVFNEPIIFFGIDVSTVSEPNRPKLVSVVASMDAHPSKYIARIDVQSNKVDEVKNLSEMVKELLIQFYKETYFKPHRFVFYRQGIPNSKLEPVFNKELLAIRDACLKLEQGYRPGITYIFLQKRHHTRLFCKDLSDREGISGNVPAGTIVDQGITSPVEFDFFLCSHSGVQQQQRTSAFISREYCDMPVITYSSNYNSNNHHTMSSASSGHTLPKYSSTTNSSLNNGSIYNFKYRNPGLSSNSRTFTSSSTDNYRSILSNLSGLNKSTTLQTKSRNYLNSSNNYKNYVSTSSLSSTPRSSISHSSISNSSTSSNGSISSYNNTNSSGVSSSSSVTLTSYSPRRSSLINDDFKTSTNSLKTKNDTENKLTLEEVKNNTSDEDLEEAIEEFQPNLIIYNAGADVLMNDPLGGLDLTSDGVIRRDEMVFRYAKKNNISVAMLTSGGYHPDNSQLISDSIKNLFAKGYINRINLVN</sequence>
<dbReference type="GO" id="GO:0003676">
    <property type="term" value="F:nucleic acid binding"/>
    <property type="evidence" value="ECO:0007669"/>
    <property type="project" value="InterPro"/>
</dbReference>
<organism evidence="5 6">
    <name type="scientific">Anisodus tanguticus</name>
    <dbReference type="NCBI Taxonomy" id="243964"/>
    <lineage>
        <taxon>Eukaryota</taxon>
        <taxon>Viridiplantae</taxon>
        <taxon>Streptophyta</taxon>
        <taxon>Embryophyta</taxon>
        <taxon>Tracheophyta</taxon>
        <taxon>Spermatophyta</taxon>
        <taxon>Magnoliopsida</taxon>
        <taxon>eudicotyledons</taxon>
        <taxon>Gunneridae</taxon>
        <taxon>Pentapetalae</taxon>
        <taxon>asterids</taxon>
        <taxon>lamiids</taxon>
        <taxon>Solanales</taxon>
        <taxon>Solanaceae</taxon>
        <taxon>Solanoideae</taxon>
        <taxon>Hyoscyameae</taxon>
        <taxon>Anisodus</taxon>
    </lineage>
</organism>
<dbReference type="InterPro" id="IPR036397">
    <property type="entry name" value="RNaseH_sf"/>
</dbReference>